<dbReference type="InterPro" id="IPR036390">
    <property type="entry name" value="WH_DNA-bd_sf"/>
</dbReference>
<keyword evidence="6" id="KW-1185">Reference proteome</keyword>
<accession>A0A316E533</accession>
<dbReference type="InterPro" id="IPR036388">
    <property type="entry name" value="WH-like_DNA-bd_sf"/>
</dbReference>
<dbReference type="PANTHER" id="PTHR43132:SF2">
    <property type="entry name" value="ARSENICAL RESISTANCE OPERON REPRESSOR ARSR-RELATED"/>
    <property type="match status" value="1"/>
</dbReference>
<dbReference type="SMART" id="SM00418">
    <property type="entry name" value="HTH_ARSR"/>
    <property type="match status" value="1"/>
</dbReference>
<name>A0A316E533_9BACT</name>
<proteinExistence type="predicted"/>
<keyword evidence="2" id="KW-0238">DNA-binding</keyword>
<dbReference type="Proteomes" id="UP000245489">
    <property type="component" value="Unassembled WGS sequence"/>
</dbReference>
<protein>
    <submittedName>
        <fullName evidence="5">ArsR family transcriptional regulator</fullName>
    </submittedName>
</protein>
<dbReference type="EMBL" id="QGGO01000014">
    <property type="protein sequence ID" value="PWK25215.1"/>
    <property type="molecule type" value="Genomic_DNA"/>
</dbReference>
<dbReference type="RefSeq" id="WP_109743558.1">
    <property type="nucleotide sequence ID" value="NZ_QGGO01000014.1"/>
</dbReference>
<dbReference type="PRINTS" id="PR00778">
    <property type="entry name" value="HTHARSR"/>
</dbReference>
<dbReference type="OrthoDB" id="9802016at2"/>
<dbReference type="InterPro" id="IPR051011">
    <property type="entry name" value="Metal_resp_trans_reg"/>
</dbReference>
<organism evidence="5 6">
    <name type="scientific">Arcicella aurantiaca</name>
    <dbReference type="NCBI Taxonomy" id="591202"/>
    <lineage>
        <taxon>Bacteria</taxon>
        <taxon>Pseudomonadati</taxon>
        <taxon>Bacteroidota</taxon>
        <taxon>Cytophagia</taxon>
        <taxon>Cytophagales</taxon>
        <taxon>Flectobacillaceae</taxon>
        <taxon>Arcicella</taxon>
    </lineage>
</organism>
<keyword evidence="1" id="KW-0805">Transcription regulation</keyword>
<reference evidence="5 6" key="1">
    <citation type="submission" date="2018-05" db="EMBL/GenBank/DDBJ databases">
        <title>Genomic Encyclopedia of Archaeal and Bacterial Type Strains, Phase II (KMG-II): from individual species to whole genera.</title>
        <authorList>
            <person name="Goeker M."/>
        </authorList>
    </citation>
    <scope>NUCLEOTIDE SEQUENCE [LARGE SCALE GENOMIC DNA]</scope>
    <source>
        <strain evidence="5 6">DSM 22214</strain>
    </source>
</reference>
<evidence type="ECO:0000313" key="5">
    <source>
        <dbReference type="EMBL" id="PWK25215.1"/>
    </source>
</evidence>
<sequence>MTTTEISEERLNKAAYILKAVAHPVRLAILELLNVNEKMGVLEICNALKCEQSLMSHHLINLKLKGILGSTKEGLNVYYWLKEKEVIKLIKCIENCNCNM</sequence>
<dbReference type="InterPro" id="IPR001845">
    <property type="entry name" value="HTH_ArsR_DNA-bd_dom"/>
</dbReference>
<dbReference type="PANTHER" id="PTHR43132">
    <property type="entry name" value="ARSENICAL RESISTANCE OPERON REPRESSOR ARSR-RELATED"/>
    <property type="match status" value="1"/>
</dbReference>
<evidence type="ECO:0000256" key="3">
    <source>
        <dbReference type="ARBA" id="ARBA00023163"/>
    </source>
</evidence>
<dbReference type="NCBIfam" id="NF033788">
    <property type="entry name" value="HTH_metalloreg"/>
    <property type="match status" value="1"/>
</dbReference>
<dbReference type="Pfam" id="PF01022">
    <property type="entry name" value="HTH_5"/>
    <property type="match status" value="1"/>
</dbReference>
<evidence type="ECO:0000256" key="1">
    <source>
        <dbReference type="ARBA" id="ARBA00023015"/>
    </source>
</evidence>
<dbReference type="CDD" id="cd00090">
    <property type="entry name" value="HTH_ARSR"/>
    <property type="match status" value="1"/>
</dbReference>
<dbReference type="InterPro" id="IPR011991">
    <property type="entry name" value="ArsR-like_HTH"/>
</dbReference>
<feature type="domain" description="HTH arsR-type" evidence="4">
    <location>
        <begin position="6"/>
        <end position="100"/>
    </location>
</feature>
<dbReference type="PROSITE" id="PS50987">
    <property type="entry name" value="HTH_ARSR_2"/>
    <property type="match status" value="1"/>
</dbReference>
<comment type="caution">
    <text evidence="5">The sequence shown here is derived from an EMBL/GenBank/DDBJ whole genome shotgun (WGS) entry which is preliminary data.</text>
</comment>
<dbReference type="GO" id="GO:0003700">
    <property type="term" value="F:DNA-binding transcription factor activity"/>
    <property type="evidence" value="ECO:0007669"/>
    <property type="project" value="InterPro"/>
</dbReference>
<keyword evidence="3" id="KW-0804">Transcription</keyword>
<dbReference type="SUPFAM" id="SSF46785">
    <property type="entry name" value="Winged helix' DNA-binding domain"/>
    <property type="match status" value="1"/>
</dbReference>
<gene>
    <name evidence="5" type="ORF">LV89_02841</name>
</gene>
<evidence type="ECO:0000313" key="6">
    <source>
        <dbReference type="Proteomes" id="UP000245489"/>
    </source>
</evidence>
<dbReference type="AlphaFoldDB" id="A0A316E533"/>
<dbReference type="GO" id="GO:0003677">
    <property type="term" value="F:DNA binding"/>
    <property type="evidence" value="ECO:0007669"/>
    <property type="project" value="UniProtKB-KW"/>
</dbReference>
<dbReference type="Gene3D" id="1.10.10.10">
    <property type="entry name" value="Winged helix-like DNA-binding domain superfamily/Winged helix DNA-binding domain"/>
    <property type="match status" value="1"/>
</dbReference>
<evidence type="ECO:0000259" key="4">
    <source>
        <dbReference type="PROSITE" id="PS50987"/>
    </source>
</evidence>
<evidence type="ECO:0000256" key="2">
    <source>
        <dbReference type="ARBA" id="ARBA00023125"/>
    </source>
</evidence>